<protein>
    <submittedName>
        <fullName evidence="2">Uncharacterized protein</fullName>
    </submittedName>
</protein>
<dbReference type="EMBL" id="LLYB01000126">
    <property type="protein sequence ID" value="KRR16564.1"/>
    <property type="molecule type" value="Genomic_DNA"/>
</dbReference>
<proteinExistence type="predicted"/>
<comment type="caution">
    <text evidence="2">The sequence shown here is derived from an EMBL/GenBank/DDBJ whole genome shotgun (WGS) entry which is preliminary data.</text>
</comment>
<evidence type="ECO:0000313" key="3">
    <source>
        <dbReference type="Proteomes" id="UP000051660"/>
    </source>
</evidence>
<organism evidence="2 3">
    <name type="scientific">Bradyrhizobium lablabi</name>
    <dbReference type="NCBI Taxonomy" id="722472"/>
    <lineage>
        <taxon>Bacteria</taxon>
        <taxon>Pseudomonadati</taxon>
        <taxon>Pseudomonadota</taxon>
        <taxon>Alphaproteobacteria</taxon>
        <taxon>Hyphomicrobiales</taxon>
        <taxon>Nitrobacteraceae</taxon>
        <taxon>Bradyrhizobium</taxon>
    </lineage>
</organism>
<keyword evidence="1" id="KW-0472">Membrane</keyword>
<evidence type="ECO:0000313" key="2">
    <source>
        <dbReference type="EMBL" id="KRR16564.1"/>
    </source>
</evidence>
<sequence length="138" mass="14348">MMPSASPVPAAGLGVSDRSDFINFLGVGLCDDFADAILAALAGFLTVSLAAGLAALRPTLAAGFLADAAVAGWAVLRAALVADGFRAGVLRLWEDGLEDFMRVFLDIRLPFVAFRRSTIRVLRVSPLTVGFAPAAGQL</sequence>
<dbReference type="Proteomes" id="UP000051660">
    <property type="component" value="Unassembled WGS sequence"/>
</dbReference>
<gene>
    <name evidence="2" type="ORF">CQ14_30525</name>
</gene>
<evidence type="ECO:0000256" key="1">
    <source>
        <dbReference type="SAM" id="Phobius"/>
    </source>
</evidence>
<keyword evidence="1" id="KW-1133">Transmembrane helix</keyword>
<feature type="transmembrane region" description="Helical" evidence="1">
    <location>
        <begin position="36"/>
        <end position="56"/>
    </location>
</feature>
<accession>A0A0R3M8P8</accession>
<dbReference type="AlphaFoldDB" id="A0A0R3M8P8"/>
<reference evidence="2 3" key="1">
    <citation type="submission" date="2014-03" db="EMBL/GenBank/DDBJ databases">
        <title>Bradyrhizobium valentinum sp. nov., isolated from effective nodules of Lupinus mariae-josephae, a lupine endemic of basic-lime soils in Eastern Spain.</title>
        <authorList>
            <person name="Duran D."/>
            <person name="Rey L."/>
            <person name="Navarro A."/>
            <person name="Busquets A."/>
            <person name="Imperial J."/>
            <person name="Ruiz-Argueso T."/>
        </authorList>
    </citation>
    <scope>NUCLEOTIDE SEQUENCE [LARGE SCALE GENOMIC DNA]</scope>
    <source>
        <strain evidence="2 3">CCBAU 23086</strain>
    </source>
</reference>
<name>A0A0R3M8P8_9BRAD</name>
<keyword evidence="1" id="KW-0812">Transmembrane</keyword>